<evidence type="ECO:0000313" key="5">
    <source>
        <dbReference type="Proteomes" id="UP000541857"/>
    </source>
</evidence>
<dbReference type="Gene3D" id="2.70.98.10">
    <property type="match status" value="1"/>
</dbReference>
<keyword evidence="3" id="KW-0106">Calcium</keyword>
<protein>
    <submittedName>
        <fullName evidence="4">Septum formation inhibitor Maf</fullName>
    </submittedName>
</protein>
<dbReference type="RefSeq" id="WP_182204033.1">
    <property type="nucleotide sequence ID" value="NZ_JACGLT010000004.1"/>
</dbReference>
<evidence type="ECO:0000256" key="3">
    <source>
        <dbReference type="ARBA" id="ARBA00022837"/>
    </source>
</evidence>
<proteinExistence type="predicted"/>
<evidence type="ECO:0000256" key="2">
    <source>
        <dbReference type="ARBA" id="ARBA00011245"/>
    </source>
</evidence>
<organism evidence="4 5">
    <name type="scientific">Gelidibacter maritimus</name>
    <dbReference type="NCBI Taxonomy" id="2761487"/>
    <lineage>
        <taxon>Bacteria</taxon>
        <taxon>Pseudomonadati</taxon>
        <taxon>Bacteroidota</taxon>
        <taxon>Flavobacteriia</taxon>
        <taxon>Flavobacteriales</taxon>
        <taxon>Flavobacteriaceae</taxon>
        <taxon>Gelidibacter</taxon>
    </lineage>
</organism>
<dbReference type="PROSITE" id="PS51257">
    <property type="entry name" value="PROKAR_LIPOPROTEIN"/>
    <property type="match status" value="1"/>
</dbReference>
<accession>A0A7W2M4A4</accession>
<dbReference type="InterPro" id="IPR014718">
    <property type="entry name" value="GH-type_carb-bd"/>
</dbReference>
<comment type="cofactor">
    <cofactor evidence="1">
        <name>Ca(2+)</name>
        <dbReference type="ChEBI" id="CHEBI:29108"/>
    </cofactor>
</comment>
<reference evidence="4 5" key="1">
    <citation type="submission" date="2020-07" db="EMBL/GenBank/DDBJ databases">
        <title>Bacterium isolated from marine sediment.</title>
        <authorList>
            <person name="Shang D."/>
        </authorList>
    </citation>
    <scope>NUCLEOTIDE SEQUENCE [LARGE SCALE GENOMIC DNA]</scope>
    <source>
        <strain evidence="4 5">F6074</strain>
    </source>
</reference>
<evidence type="ECO:0000313" key="4">
    <source>
        <dbReference type="EMBL" id="MBA6152438.1"/>
    </source>
</evidence>
<name>A0A7W2M4A4_9FLAO</name>
<dbReference type="Proteomes" id="UP000541857">
    <property type="component" value="Unassembled WGS sequence"/>
</dbReference>
<keyword evidence="5" id="KW-1185">Reference proteome</keyword>
<dbReference type="GO" id="GO:0030246">
    <property type="term" value="F:carbohydrate binding"/>
    <property type="evidence" value="ECO:0007669"/>
    <property type="project" value="InterPro"/>
</dbReference>
<gene>
    <name evidence="4" type="ORF">H3Z82_06840</name>
</gene>
<dbReference type="AlphaFoldDB" id="A0A7W2M4A4"/>
<comment type="subunit">
    <text evidence="2">Monomer.</text>
</comment>
<dbReference type="EMBL" id="JACGLT010000004">
    <property type="protein sequence ID" value="MBA6152438.1"/>
    <property type="molecule type" value="Genomic_DNA"/>
</dbReference>
<comment type="caution">
    <text evidence="4">The sequence shown here is derived from an EMBL/GenBank/DDBJ whole genome shotgun (WGS) entry which is preliminary data.</text>
</comment>
<sequence>MKVSHTTLFPFILILLIFSCKEGTEATQKPQEIKPSTIEAKQKSAQPLSDEFKAYWFDNTAEITSFTLEQARYGEIREGNAVLVFVTEPFLRDEQVKADETTSSDIAVLKLNATKNFNTGIYPYSIMQSVFYPLANNQHALKITASVQEWCGQVYTQLNNRTEFDVASHSYFEGEADENFSMSKTILENELWTQLRINPESLPTGDLKIIPSFEFLRLRHVPFKAYAASAELLAGTYTITYPELNRSLSINFNPQFPFDITSWEETFISGFGDNAKPLTTKATKINTIKSDYWNKTTNNDFPLRESLGLN</sequence>
<evidence type="ECO:0000256" key="1">
    <source>
        <dbReference type="ARBA" id="ARBA00001913"/>
    </source>
</evidence>